<dbReference type="PANTHER" id="PTHR36837:SF5">
    <property type="entry name" value="POLY-3-HYDROXYBUTYRATE SYNTHASE"/>
    <property type="match status" value="1"/>
</dbReference>
<dbReference type="Pfam" id="PF12551">
    <property type="entry name" value="PHBC_N"/>
    <property type="match status" value="1"/>
</dbReference>
<organism evidence="6 7">
    <name type="scientific">Antarctobacter heliothermus</name>
    <dbReference type="NCBI Taxonomy" id="74033"/>
    <lineage>
        <taxon>Bacteria</taxon>
        <taxon>Pseudomonadati</taxon>
        <taxon>Pseudomonadota</taxon>
        <taxon>Alphaproteobacteria</taxon>
        <taxon>Rhodobacterales</taxon>
        <taxon>Roseobacteraceae</taxon>
        <taxon>Antarctobacter</taxon>
    </lineage>
</organism>
<feature type="domain" description="Poly-beta-hydroxybutyrate polymerase N-terminal" evidence="5">
    <location>
        <begin position="39"/>
        <end position="80"/>
    </location>
</feature>
<dbReference type="Proteomes" id="UP000198440">
    <property type="component" value="Unassembled WGS sequence"/>
</dbReference>
<dbReference type="InterPro" id="IPR010941">
    <property type="entry name" value="PhaC_N"/>
</dbReference>
<dbReference type="InterPro" id="IPR051321">
    <property type="entry name" value="PHA/PHB_synthase"/>
</dbReference>
<dbReference type="Pfam" id="PF07167">
    <property type="entry name" value="PhaC_N"/>
    <property type="match status" value="1"/>
</dbReference>
<proteinExistence type="predicted"/>
<keyword evidence="1" id="KW-0808">Transferase</keyword>
<evidence type="ECO:0000256" key="3">
    <source>
        <dbReference type="SAM" id="MobiDB-lite"/>
    </source>
</evidence>
<dbReference type="EMBL" id="FZON01000061">
    <property type="protein sequence ID" value="SNT13332.1"/>
    <property type="molecule type" value="Genomic_DNA"/>
</dbReference>
<reference evidence="6 7" key="1">
    <citation type="submission" date="2017-06" db="EMBL/GenBank/DDBJ databases">
        <authorList>
            <person name="Kim H.J."/>
            <person name="Triplett B.A."/>
        </authorList>
    </citation>
    <scope>NUCLEOTIDE SEQUENCE [LARGE SCALE GENOMIC DNA]</scope>
    <source>
        <strain evidence="6 7">DSM 11445</strain>
    </source>
</reference>
<name>A0A239K6L7_9RHOB</name>
<evidence type="ECO:0000313" key="6">
    <source>
        <dbReference type="EMBL" id="SNT13332.1"/>
    </source>
</evidence>
<evidence type="ECO:0000259" key="5">
    <source>
        <dbReference type="Pfam" id="PF12551"/>
    </source>
</evidence>
<evidence type="ECO:0000259" key="4">
    <source>
        <dbReference type="Pfam" id="PF07167"/>
    </source>
</evidence>
<dbReference type="Gene3D" id="3.40.50.1820">
    <property type="entry name" value="alpha/beta hydrolase"/>
    <property type="match status" value="1"/>
</dbReference>
<dbReference type="AlphaFoldDB" id="A0A239K6L7"/>
<sequence>MTKRNQQSKAPARGAPRVQRPAKIAASSLQQAESTKAHPHENLDRASRAAVAYMAAGVSPHAFIEAWSDWALHLARAPGRQLELAERAQENMTRLIGQSLIPNSDAEPAFVPKAYDHRFRHPGWEKPPFRNMQQGFLAVQDWWDYATDHLRGLRPEDADRTRFMARQMLDLLSPSNFPALNPEIIEETRKSSGKNLAEGARNFMHDFVNTIAQVHEPAPEGFQIGKDLAFTPGEVVFRNDLFELIQYAPQTDKVQAEPILIVPAWIMKYYILDLSPHNSMVKHLVDQGFTVFMISWCNPTADQADLSLEDYRERGVIAALDAVNAIVPERKVHAVGYCLGGTILAIAAATMARENDDRLASISLMAAQVDFAEAGELLLFLDESQIAFLEDMMWEKGYLDRPQMARAFSAIRSEDLIYTRAVRRYYLGKEDLPTDMGVWVSDTTRMPARMHSEYLRGLFLENRLTAGRFAVNGRVIALKDISAPIFAVGTESDHIAPWKSVYKTQLFTDSDMTFVLTSGGHNSGIINEPKLARGHHRISRRAAGALYVGPEAWVAQNTPQPGSWWPAWTSWLEEKSSGVVPAPSIGAPDKGLVPIIAAPGTYVHQT</sequence>
<keyword evidence="2" id="KW-0012">Acyltransferase</keyword>
<dbReference type="GO" id="GO:0016746">
    <property type="term" value="F:acyltransferase activity"/>
    <property type="evidence" value="ECO:0007669"/>
    <property type="project" value="UniProtKB-KW"/>
</dbReference>
<feature type="domain" description="Poly-beta-hydroxybutyrate polymerase N-terminal" evidence="4">
    <location>
        <begin position="116"/>
        <end position="283"/>
    </location>
</feature>
<evidence type="ECO:0000313" key="7">
    <source>
        <dbReference type="Proteomes" id="UP000198440"/>
    </source>
</evidence>
<accession>A0A239K6L7</accession>
<dbReference type="PANTHER" id="PTHR36837">
    <property type="entry name" value="POLY(3-HYDROXYALKANOATE) POLYMERASE SUBUNIT PHAC"/>
    <property type="match status" value="1"/>
</dbReference>
<dbReference type="GO" id="GO:0042619">
    <property type="term" value="P:poly-hydroxybutyrate biosynthetic process"/>
    <property type="evidence" value="ECO:0007669"/>
    <property type="project" value="InterPro"/>
</dbReference>
<dbReference type="InterPro" id="IPR029058">
    <property type="entry name" value="AB_hydrolase_fold"/>
</dbReference>
<dbReference type="OrthoDB" id="7208816at2"/>
<gene>
    <name evidence="6" type="ORF">SAMN04488078_106112</name>
</gene>
<dbReference type="RefSeq" id="WP_089279882.1">
    <property type="nucleotide sequence ID" value="NZ_FZON01000061.1"/>
</dbReference>
<feature type="region of interest" description="Disordered" evidence="3">
    <location>
        <begin position="1"/>
        <end position="43"/>
    </location>
</feature>
<protein>
    <submittedName>
        <fullName evidence="6">Polyhydroxyalkanoate synthase</fullName>
    </submittedName>
</protein>
<evidence type="ECO:0000256" key="2">
    <source>
        <dbReference type="ARBA" id="ARBA00023315"/>
    </source>
</evidence>
<evidence type="ECO:0000256" key="1">
    <source>
        <dbReference type="ARBA" id="ARBA00022679"/>
    </source>
</evidence>
<dbReference type="SUPFAM" id="SSF53474">
    <property type="entry name" value="alpha/beta-Hydrolases"/>
    <property type="match status" value="1"/>
</dbReference>
<dbReference type="InterPro" id="IPR022211">
    <property type="entry name" value="PHBC_N"/>
</dbReference>